<keyword evidence="7" id="KW-1185">Reference proteome</keyword>
<dbReference type="Gene3D" id="1.10.287.130">
    <property type="match status" value="1"/>
</dbReference>
<keyword evidence="4" id="KW-0812">Transmembrane</keyword>
<dbReference type="Gene3D" id="3.30.565.10">
    <property type="entry name" value="Histidine kinase-like ATPase, C-terminal domain"/>
    <property type="match status" value="1"/>
</dbReference>
<dbReference type="RefSeq" id="WP_168105859.1">
    <property type="nucleotide sequence ID" value="NZ_VTOX01000001.1"/>
</dbReference>
<evidence type="ECO:0000313" key="7">
    <source>
        <dbReference type="Proteomes" id="UP000521868"/>
    </source>
</evidence>
<dbReference type="CDD" id="cd00082">
    <property type="entry name" value="HisKA"/>
    <property type="match status" value="1"/>
</dbReference>
<protein>
    <recommendedName>
        <fullName evidence="2">histidine kinase</fullName>
        <ecNumber evidence="2">2.7.13.3</ecNumber>
    </recommendedName>
</protein>
<dbReference type="PANTHER" id="PTHR43065">
    <property type="entry name" value="SENSOR HISTIDINE KINASE"/>
    <property type="match status" value="1"/>
</dbReference>
<evidence type="ECO:0000256" key="4">
    <source>
        <dbReference type="SAM" id="Phobius"/>
    </source>
</evidence>
<evidence type="ECO:0000313" key="6">
    <source>
        <dbReference type="EMBL" id="NKE64800.1"/>
    </source>
</evidence>
<keyword evidence="4" id="KW-1133">Transmembrane helix</keyword>
<dbReference type="InterPro" id="IPR036890">
    <property type="entry name" value="HATPase_C_sf"/>
</dbReference>
<comment type="catalytic activity">
    <reaction evidence="1">
        <text>ATP + protein L-histidine = ADP + protein N-phospho-L-histidine.</text>
        <dbReference type="EC" id="2.7.13.3"/>
    </reaction>
</comment>
<dbReference type="InterPro" id="IPR036097">
    <property type="entry name" value="HisK_dim/P_sf"/>
</dbReference>
<dbReference type="InterPro" id="IPR003594">
    <property type="entry name" value="HATPase_dom"/>
</dbReference>
<keyword evidence="6" id="KW-0808">Transferase</keyword>
<accession>A0A7X6DCS6</accession>
<dbReference type="InterPro" id="IPR005467">
    <property type="entry name" value="His_kinase_dom"/>
</dbReference>
<evidence type="ECO:0000256" key="1">
    <source>
        <dbReference type="ARBA" id="ARBA00000085"/>
    </source>
</evidence>
<evidence type="ECO:0000256" key="2">
    <source>
        <dbReference type="ARBA" id="ARBA00012438"/>
    </source>
</evidence>
<dbReference type="GO" id="GO:0000155">
    <property type="term" value="F:phosphorelay sensor kinase activity"/>
    <property type="evidence" value="ECO:0007669"/>
    <property type="project" value="InterPro"/>
</dbReference>
<sequence>MRFRLVRYFTLASVGMFAAVAIALAYFERQQASFIGDMQREEIGFIKQVQSAFAKQQEEGSLRDLVATHEGGNITLTRVFANTLWEKDFGPFVAKVAQFPVDHCRAIADVAGPDGRMAAPVQKKACFAEVGAKIQALPEFRTLDAKVFDTMKRTTVFKIKVFDRRGITAYSSEHAQIGEDKSANGGWQGAMKGTVKSDLSRRNKFNAFEGVVENRDLLSSYLPVRAFGTDDVVGVFEVYSDMTPMLAQVKETSAKIAAAARANEAKMEQVAATNLDAVEGMSLQAMAIVGGLLALLFVALFAIVRRADGIIVEQARQREQDHQQLAQSEKMASLGQMVAGVAHQLNTPLAFSRSNISMVQEALKGYELPLKVAQAFARAAGKVQGDTVTVNIAATRDKLARIAEDGVDDVGELAQMLGDTLQGIDQMHELVENLRDFTRLDRAKIAQFDLNKGLHTVAYIARSAIPNRVKVVEEYGELPLVECNPSQLNQVFLNLINNAAQAIPGDGTVTVRSFVEGGRVRIDVSDTGSGIPAEVQPRIFETYFTTKPAGEGTGLGLPIVKSIVDEHGGEIKFSTRQGEGTTFSVFLPVVLPEPAAA</sequence>
<feature type="transmembrane region" description="Helical" evidence="4">
    <location>
        <begin position="283"/>
        <end position="304"/>
    </location>
</feature>
<name>A0A7X6DCS6_9BURK</name>
<dbReference type="InterPro" id="IPR003661">
    <property type="entry name" value="HisK_dim/P_dom"/>
</dbReference>
<proteinExistence type="predicted"/>
<dbReference type="AlphaFoldDB" id="A0A7X6DCS6"/>
<keyword evidence="3" id="KW-0597">Phosphoprotein</keyword>
<keyword evidence="6" id="KW-0418">Kinase</keyword>
<gene>
    <name evidence="6" type="ORF">RAMLITH_03120</name>
</gene>
<dbReference type="SMART" id="SM00388">
    <property type="entry name" value="HisKA"/>
    <property type="match status" value="1"/>
</dbReference>
<evidence type="ECO:0000259" key="5">
    <source>
        <dbReference type="PROSITE" id="PS50109"/>
    </source>
</evidence>
<feature type="domain" description="Histidine kinase" evidence="5">
    <location>
        <begin position="340"/>
        <end position="591"/>
    </location>
</feature>
<dbReference type="SUPFAM" id="SSF47384">
    <property type="entry name" value="Homodimeric domain of signal transducing histidine kinase"/>
    <property type="match status" value="1"/>
</dbReference>
<dbReference type="PANTHER" id="PTHR43065:SF50">
    <property type="entry name" value="HISTIDINE KINASE"/>
    <property type="match status" value="1"/>
</dbReference>
<dbReference type="SMART" id="SM00387">
    <property type="entry name" value="HATPase_c"/>
    <property type="match status" value="1"/>
</dbReference>
<dbReference type="InterPro" id="IPR004358">
    <property type="entry name" value="Sig_transdc_His_kin-like_C"/>
</dbReference>
<evidence type="ECO:0000256" key="3">
    <source>
        <dbReference type="ARBA" id="ARBA00022553"/>
    </source>
</evidence>
<dbReference type="PRINTS" id="PR00344">
    <property type="entry name" value="BCTRLSENSOR"/>
</dbReference>
<dbReference type="PROSITE" id="PS50109">
    <property type="entry name" value="HIS_KIN"/>
    <property type="match status" value="1"/>
</dbReference>
<dbReference type="EMBL" id="VTOX01000001">
    <property type="protein sequence ID" value="NKE64800.1"/>
    <property type="molecule type" value="Genomic_DNA"/>
</dbReference>
<reference evidence="6 7" key="1">
    <citation type="journal article" date="2020" name="Nature">
        <title>Bacterial chemolithoautotrophy via manganese oxidation.</title>
        <authorList>
            <person name="Yu H."/>
            <person name="Leadbetter J.R."/>
        </authorList>
    </citation>
    <scope>NUCLEOTIDE SEQUENCE [LARGE SCALE GENOMIC DNA]</scope>
    <source>
        <strain evidence="6 7">RBP-1</strain>
    </source>
</reference>
<dbReference type="SUPFAM" id="SSF55874">
    <property type="entry name" value="ATPase domain of HSP90 chaperone/DNA topoisomerase II/histidine kinase"/>
    <property type="match status" value="1"/>
</dbReference>
<dbReference type="Pfam" id="PF02518">
    <property type="entry name" value="HATPase_c"/>
    <property type="match status" value="1"/>
</dbReference>
<organism evidence="6 7">
    <name type="scientific">Ramlibacter lithotrophicus</name>
    <dbReference type="NCBI Taxonomy" id="2606681"/>
    <lineage>
        <taxon>Bacteria</taxon>
        <taxon>Pseudomonadati</taxon>
        <taxon>Pseudomonadota</taxon>
        <taxon>Betaproteobacteria</taxon>
        <taxon>Burkholderiales</taxon>
        <taxon>Comamonadaceae</taxon>
        <taxon>Ramlibacter</taxon>
    </lineage>
</organism>
<comment type="caution">
    <text evidence="6">The sequence shown here is derived from an EMBL/GenBank/DDBJ whole genome shotgun (WGS) entry which is preliminary data.</text>
</comment>
<dbReference type="EC" id="2.7.13.3" evidence="2"/>
<keyword evidence="4" id="KW-0472">Membrane</keyword>
<dbReference type="Proteomes" id="UP000521868">
    <property type="component" value="Unassembled WGS sequence"/>
</dbReference>